<accession>A0A0S1XA91</accession>
<keyword evidence="1" id="KW-0175">Coiled coil</keyword>
<feature type="coiled-coil region" evidence="1">
    <location>
        <begin position="9"/>
        <end position="54"/>
    </location>
</feature>
<proteinExistence type="predicted"/>
<gene>
    <name evidence="2" type="ORF">TBCH5v1_0743</name>
</gene>
<reference evidence="2 3" key="1">
    <citation type="journal article" date="2016" name="Genome Announc.">
        <title>Complete genome sequence of the hyperthermophilic and piezophilic archaeon Thermococcus barophilus Ch5, capable of growth at the expense of hydrogenogenesis from carbon monoxide and formate.</title>
        <authorList>
            <person name="Oger P."/>
            <person name="Sokolova T.G."/>
            <person name="Kozhevnikova D.A."/>
            <person name="Taranov E.A."/>
            <person name="Vannier P."/>
            <person name="Lee H.S."/>
            <person name="Kwon K.K."/>
            <person name="Kang S.G."/>
            <person name="Lee J.H."/>
            <person name="Bonch-Osmolovskaya E.A."/>
            <person name="Lebedinsky A.V."/>
        </authorList>
    </citation>
    <scope>NUCLEOTIDE SEQUENCE [LARGE SCALE GENOMIC DNA]</scope>
    <source>
        <strain evidence="3">Ch5</strain>
    </source>
</reference>
<dbReference type="Proteomes" id="UP000066042">
    <property type="component" value="Chromosome"/>
</dbReference>
<protein>
    <submittedName>
        <fullName evidence="2">Uncharacterized protein</fullName>
    </submittedName>
</protein>
<evidence type="ECO:0000313" key="2">
    <source>
        <dbReference type="EMBL" id="ALM74701.1"/>
    </source>
</evidence>
<dbReference type="GeneID" id="43509021"/>
<sequence>MDETPGELIKELKRELALMKERYEKALKDQEILLRELERLREENEKLRKERSNK</sequence>
<organism evidence="2 3">
    <name type="scientific">Thermococcus barophilus</name>
    <dbReference type="NCBI Taxonomy" id="55802"/>
    <lineage>
        <taxon>Archaea</taxon>
        <taxon>Methanobacteriati</taxon>
        <taxon>Methanobacteriota</taxon>
        <taxon>Thermococci</taxon>
        <taxon>Thermococcales</taxon>
        <taxon>Thermococcaceae</taxon>
        <taxon>Thermococcus</taxon>
    </lineage>
</organism>
<dbReference type="AlphaFoldDB" id="A0A0S1XA91"/>
<dbReference type="STRING" id="55802.TBCH5v1_0743"/>
<dbReference type="RefSeq" id="WP_158508393.1">
    <property type="nucleotide sequence ID" value="NZ_CP013050.1"/>
</dbReference>
<dbReference type="EMBL" id="CP013050">
    <property type="protein sequence ID" value="ALM74701.1"/>
    <property type="molecule type" value="Genomic_DNA"/>
</dbReference>
<evidence type="ECO:0000313" key="3">
    <source>
        <dbReference type="Proteomes" id="UP000066042"/>
    </source>
</evidence>
<evidence type="ECO:0000256" key="1">
    <source>
        <dbReference type="SAM" id="Coils"/>
    </source>
</evidence>
<dbReference type="PATRIC" id="fig|55802.8.peg.738"/>
<name>A0A0S1XA91_THEBA</name>